<proteinExistence type="predicted"/>
<name>A0ACC2J9W2_9PEZI</name>
<gene>
    <name evidence="1" type="ORF">ONZ43_g40</name>
</gene>
<protein>
    <submittedName>
        <fullName evidence="1">Uncharacterized protein</fullName>
    </submittedName>
</protein>
<reference evidence="1" key="1">
    <citation type="submission" date="2022-11" db="EMBL/GenBank/DDBJ databases">
        <title>Genome Sequence of Nemania bipapillata.</title>
        <authorList>
            <person name="Buettner E."/>
        </authorList>
    </citation>
    <scope>NUCLEOTIDE SEQUENCE</scope>
    <source>
        <strain evidence="1">CP14</strain>
    </source>
</reference>
<evidence type="ECO:0000313" key="2">
    <source>
        <dbReference type="Proteomes" id="UP001153334"/>
    </source>
</evidence>
<dbReference type="Proteomes" id="UP001153334">
    <property type="component" value="Unassembled WGS sequence"/>
</dbReference>
<comment type="caution">
    <text evidence="1">The sequence shown here is derived from an EMBL/GenBank/DDBJ whole genome shotgun (WGS) entry which is preliminary data.</text>
</comment>
<evidence type="ECO:0000313" key="1">
    <source>
        <dbReference type="EMBL" id="KAJ8124186.1"/>
    </source>
</evidence>
<accession>A0ACC2J9W2</accession>
<dbReference type="EMBL" id="JAPESX010000004">
    <property type="protein sequence ID" value="KAJ8124186.1"/>
    <property type="molecule type" value="Genomic_DNA"/>
</dbReference>
<keyword evidence="2" id="KW-1185">Reference proteome</keyword>
<sequence>MGLAAKGKAKIDTLLPTYNSERRQHAVRIIEVSGTYLRFVCGSDLHVPDLQNVENLEKNSPRGANGYTINDTKGEGHATNGDQPNGSLTNGQEENGDLSKDGKSSKHPASDKPKEGDREADLGFLVNFFKSYGPFLLGVDCPYGSSIIRPELTESEPRPLSIKPGVRAPNPRICFGSGDTGYLYDKFKLGRGTQFHIVVFGSSLSGQQIQNNLRSLAEALQDPTGFYQRFGGAGMFNIILVTKLMPFEIETLPPKTAELVDLLRRKVEVVYDDRPPDEDAHTTYGVNHAKGGIVVVRPDLWVGMTAFPNETDRLADYFAGFLV</sequence>
<organism evidence="1 2">
    <name type="scientific">Nemania bipapillata</name>
    <dbReference type="NCBI Taxonomy" id="110536"/>
    <lineage>
        <taxon>Eukaryota</taxon>
        <taxon>Fungi</taxon>
        <taxon>Dikarya</taxon>
        <taxon>Ascomycota</taxon>
        <taxon>Pezizomycotina</taxon>
        <taxon>Sordariomycetes</taxon>
        <taxon>Xylariomycetidae</taxon>
        <taxon>Xylariales</taxon>
        <taxon>Xylariaceae</taxon>
        <taxon>Nemania</taxon>
    </lineage>
</organism>